<organism evidence="2 3">
    <name type="scientific">Calidithermus terrae</name>
    <dbReference type="NCBI Taxonomy" id="1408545"/>
    <lineage>
        <taxon>Bacteria</taxon>
        <taxon>Thermotogati</taxon>
        <taxon>Deinococcota</taxon>
        <taxon>Deinococci</taxon>
        <taxon>Thermales</taxon>
        <taxon>Thermaceae</taxon>
        <taxon>Calidithermus</taxon>
    </lineage>
</organism>
<dbReference type="AlphaFoldDB" id="A0A399DXK1"/>
<comment type="caution">
    <text evidence="2">The sequence shown here is derived from an EMBL/GenBank/DDBJ whole genome shotgun (WGS) entry which is preliminary data.</text>
</comment>
<evidence type="ECO:0000313" key="2">
    <source>
        <dbReference type="EMBL" id="RIH74730.1"/>
    </source>
</evidence>
<feature type="region of interest" description="Disordered" evidence="1">
    <location>
        <begin position="64"/>
        <end position="84"/>
    </location>
</feature>
<gene>
    <name evidence="2" type="ORF">Mterra_04052</name>
</gene>
<keyword evidence="3" id="KW-1185">Reference proteome</keyword>
<protein>
    <submittedName>
        <fullName evidence="2">Uncharacterized protein</fullName>
    </submittedName>
</protein>
<dbReference type="Proteomes" id="UP000265715">
    <property type="component" value="Unassembled WGS sequence"/>
</dbReference>
<dbReference type="EMBL" id="QXDL01000393">
    <property type="protein sequence ID" value="RIH74730.1"/>
    <property type="molecule type" value="Genomic_DNA"/>
</dbReference>
<name>A0A399DXK1_9DEIN</name>
<accession>A0A399DXK1</accession>
<evidence type="ECO:0000313" key="3">
    <source>
        <dbReference type="Proteomes" id="UP000265715"/>
    </source>
</evidence>
<proteinExistence type="predicted"/>
<evidence type="ECO:0000256" key="1">
    <source>
        <dbReference type="SAM" id="MobiDB-lite"/>
    </source>
</evidence>
<reference evidence="2 3" key="1">
    <citation type="submission" date="2018-08" db="EMBL/GenBank/DDBJ databases">
        <title>Meiothermus terrae DSM 26712 genome sequencing project.</title>
        <authorList>
            <person name="Da Costa M.S."/>
            <person name="Albuquerque L."/>
            <person name="Raposo P."/>
            <person name="Froufe H.J.C."/>
            <person name="Barroso C.S."/>
            <person name="Egas C."/>
        </authorList>
    </citation>
    <scope>NUCLEOTIDE SEQUENCE [LARGE SCALE GENOMIC DNA]</scope>
    <source>
        <strain evidence="2 3">DSM 26712</strain>
    </source>
</reference>
<sequence>MLRGLRRTLGRAGRVAVVCELYDPDPAAVAAKRAEAEALLAEAGLRVEGALAYRASTLLYASKDRPVPPSALSGPARDATGKRP</sequence>